<dbReference type="RefSeq" id="WP_188382844.1">
    <property type="nucleotide sequence ID" value="NZ_BMEY01000001.1"/>
</dbReference>
<evidence type="ECO:0000256" key="5">
    <source>
        <dbReference type="ARBA" id="ARBA00022908"/>
    </source>
</evidence>
<dbReference type="SUPFAM" id="SSF56349">
    <property type="entry name" value="DNA breaking-rejoining enzymes"/>
    <property type="match status" value="1"/>
</dbReference>
<organism evidence="12 13">
    <name type="scientific">Ornithinibacillus halotolerans</name>
    <dbReference type="NCBI Taxonomy" id="1274357"/>
    <lineage>
        <taxon>Bacteria</taxon>
        <taxon>Bacillati</taxon>
        <taxon>Bacillota</taxon>
        <taxon>Bacilli</taxon>
        <taxon>Bacillales</taxon>
        <taxon>Bacillaceae</taxon>
        <taxon>Ornithinibacillus</taxon>
    </lineage>
</organism>
<sequence length="318" mass="37530">MEKDLLANVLSNYEDEIDIFETYMEDLGYSDFTIRSYKDDISIFLEYLHKKWQGFPSLSDIKPKHIQEFLRKTQKGKAKTTRNRRLMALRTFYKSLVKSEMLPFNPAQEVDMARTERNSLPTYLNEEELVAFFNSINEDEFYIRNKCMLMLMSLAGLRVIEVHHLNVTDLIRDQEDPGIRVFGKGNKERYIPLPPPLFELLLDYEWNYRPVPKADHSNAFFLSRRGTRISRRRIQEIAEETFARLKNLTGTKYLREKKLSAHKLRHTFGTSLVKNGVDLVTIQELMGHSSLNTTQIYTHVNNKQKQDAMRNKDISRFF</sequence>
<evidence type="ECO:0000256" key="8">
    <source>
        <dbReference type="ARBA" id="ARBA00023306"/>
    </source>
</evidence>
<name>A0A916W313_9BACI</name>
<dbReference type="Pfam" id="PF00589">
    <property type="entry name" value="Phage_integrase"/>
    <property type="match status" value="1"/>
</dbReference>
<feature type="domain" description="Tyr recombinase" evidence="10">
    <location>
        <begin position="119"/>
        <end position="310"/>
    </location>
</feature>
<proteinExistence type="predicted"/>
<protein>
    <submittedName>
        <fullName evidence="12">Tyrosine recombinase XerC</fullName>
    </submittedName>
</protein>
<gene>
    <name evidence="12" type="primary">xerC</name>
    <name evidence="12" type="ORF">GCM10008025_02320</name>
</gene>
<evidence type="ECO:0000256" key="2">
    <source>
        <dbReference type="ARBA" id="ARBA00022490"/>
    </source>
</evidence>
<dbReference type="EMBL" id="BMEY01000001">
    <property type="protein sequence ID" value="GGA61912.1"/>
    <property type="molecule type" value="Genomic_DNA"/>
</dbReference>
<dbReference type="GO" id="GO:0051301">
    <property type="term" value="P:cell division"/>
    <property type="evidence" value="ECO:0007669"/>
    <property type="project" value="UniProtKB-KW"/>
</dbReference>
<comment type="subcellular location">
    <subcellularLocation>
        <location evidence="1">Cytoplasm</location>
    </subcellularLocation>
</comment>
<keyword evidence="6 9" id="KW-0238">DNA-binding</keyword>
<evidence type="ECO:0000256" key="9">
    <source>
        <dbReference type="PROSITE-ProRule" id="PRU01248"/>
    </source>
</evidence>
<dbReference type="Gene3D" id="1.10.443.10">
    <property type="entry name" value="Intergrase catalytic core"/>
    <property type="match status" value="1"/>
</dbReference>
<keyword evidence="4" id="KW-0159">Chromosome partition</keyword>
<evidence type="ECO:0000256" key="7">
    <source>
        <dbReference type="ARBA" id="ARBA00023172"/>
    </source>
</evidence>
<comment type="caution">
    <text evidence="12">The sequence shown here is derived from an EMBL/GenBank/DDBJ whole genome shotgun (WGS) entry which is preliminary data.</text>
</comment>
<evidence type="ECO:0000313" key="13">
    <source>
        <dbReference type="Proteomes" id="UP000613512"/>
    </source>
</evidence>
<evidence type="ECO:0000256" key="3">
    <source>
        <dbReference type="ARBA" id="ARBA00022618"/>
    </source>
</evidence>
<dbReference type="PANTHER" id="PTHR30349">
    <property type="entry name" value="PHAGE INTEGRASE-RELATED"/>
    <property type="match status" value="1"/>
</dbReference>
<dbReference type="Pfam" id="PF02899">
    <property type="entry name" value="Phage_int_SAM_1"/>
    <property type="match status" value="1"/>
</dbReference>
<dbReference type="InterPro" id="IPR050090">
    <property type="entry name" value="Tyrosine_recombinase_XerCD"/>
</dbReference>
<dbReference type="AlphaFoldDB" id="A0A916W313"/>
<dbReference type="InterPro" id="IPR013762">
    <property type="entry name" value="Integrase-like_cat_sf"/>
</dbReference>
<dbReference type="InterPro" id="IPR002104">
    <property type="entry name" value="Integrase_catalytic"/>
</dbReference>
<feature type="domain" description="Core-binding (CB)" evidence="11">
    <location>
        <begin position="11"/>
        <end position="97"/>
    </location>
</feature>
<dbReference type="PROSITE" id="PS51898">
    <property type="entry name" value="TYR_RECOMBINASE"/>
    <property type="match status" value="1"/>
</dbReference>
<dbReference type="PANTHER" id="PTHR30349:SF77">
    <property type="entry name" value="TYROSINE RECOMBINASE XERC"/>
    <property type="match status" value="1"/>
</dbReference>
<reference evidence="12" key="1">
    <citation type="journal article" date="2014" name="Int. J. Syst. Evol. Microbiol.">
        <title>Complete genome sequence of Corynebacterium casei LMG S-19264T (=DSM 44701T), isolated from a smear-ripened cheese.</title>
        <authorList>
            <consortium name="US DOE Joint Genome Institute (JGI-PGF)"/>
            <person name="Walter F."/>
            <person name="Albersmeier A."/>
            <person name="Kalinowski J."/>
            <person name="Ruckert C."/>
        </authorList>
    </citation>
    <scope>NUCLEOTIDE SEQUENCE</scope>
    <source>
        <strain evidence="12">CGMCC 1.12408</strain>
    </source>
</reference>
<reference evidence="12" key="2">
    <citation type="submission" date="2020-09" db="EMBL/GenBank/DDBJ databases">
        <authorList>
            <person name="Sun Q."/>
            <person name="Zhou Y."/>
        </authorList>
    </citation>
    <scope>NUCLEOTIDE SEQUENCE</scope>
    <source>
        <strain evidence="12">CGMCC 1.12408</strain>
    </source>
</reference>
<keyword evidence="2" id="KW-0963">Cytoplasm</keyword>
<dbReference type="InterPro" id="IPR010998">
    <property type="entry name" value="Integrase_recombinase_N"/>
</dbReference>
<dbReference type="GO" id="GO:0005737">
    <property type="term" value="C:cytoplasm"/>
    <property type="evidence" value="ECO:0007669"/>
    <property type="project" value="UniProtKB-SubCell"/>
</dbReference>
<accession>A0A916W313</accession>
<evidence type="ECO:0000259" key="11">
    <source>
        <dbReference type="PROSITE" id="PS51900"/>
    </source>
</evidence>
<dbReference type="GO" id="GO:0015074">
    <property type="term" value="P:DNA integration"/>
    <property type="evidence" value="ECO:0007669"/>
    <property type="project" value="UniProtKB-KW"/>
</dbReference>
<evidence type="ECO:0000259" key="10">
    <source>
        <dbReference type="PROSITE" id="PS51898"/>
    </source>
</evidence>
<keyword evidence="7" id="KW-0233">DNA recombination</keyword>
<dbReference type="GO" id="GO:0003677">
    <property type="term" value="F:DNA binding"/>
    <property type="evidence" value="ECO:0007669"/>
    <property type="project" value="UniProtKB-UniRule"/>
</dbReference>
<evidence type="ECO:0000313" key="12">
    <source>
        <dbReference type="EMBL" id="GGA61912.1"/>
    </source>
</evidence>
<dbReference type="GO" id="GO:0006310">
    <property type="term" value="P:DNA recombination"/>
    <property type="evidence" value="ECO:0007669"/>
    <property type="project" value="UniProtKB-KW"/>
</dbReference>
<dbReference type="InterPro" id="IPR011010">
    <property type="entry name" value="DNA_brk_join_enz"/>
</dbReference>
<dbReference type="Proteomes" id="UP000613512">
    <property type="component" value="Unassembled WGS sequence"/>
</dbReference>
<dbReference type="GO" id="GO:0007059">
    <property type="term" value="P:chromosome segregation"/>
    <property type="evidence" value="ECO:0007669"/>
    <property type="project" value="UniProtKB-KW"/>
</dbReference>
<keyword evidence="8" id="KW-0131">Cell cycle</keyword>
<dbReference type="Gene3D" id="1.10.150.130">
    <property type="match status" value="1"/>
</dbReference>
<dbReference type="PROSITE" id="PS51900">
    <property type="entry name" value="CB"/>
    <property type="match status" value="1"/>
</dbReference>
<evidence type="ECO:0000256" key="6">
    <source>
        <dbReference type="ARBA" id="ARBA00023125"/>
    </source>
</evidence>
<keyword evidence="3" id="KW-0132">Cell division</keyword>
<evidence type="ECO:0000256" key="1">
    <source>
        <dbReference type="ARBA" id="ARBA00004496"/>
    </source>
</evidence>
<dbReference type="InterPro" id="IPR044068">
    <property type="entry name" value="CB"/>
</dbReference>
<keyword evidence="13" id="KW-1185">Reference proteome</keyword>
<dbReference type="InterPro" id="IPR004107">
    <property type="entry name" value="Integrase_SAM-like_N"/>
</dbReference>
<keyword evidence="5" id="KW-0229">DNA integration</keyword>
<evidence type="ECO:0000256" key="4">
    <source>
        <dbReference type="ARBA" id="ARBA00022829"/>
    </source>
</evidence>